<proteinExistence type="predicted"/>
<dbReference type="Proteomes" id="UP000076532">
    <property type="component" value="Unassembled WGS sequence"/>
</dbReference>
<sequence length="347" mass="39364">MHHIPLELWGKIFENACVDGGRTGASLALVSRGVHDASQHCRYYSVALRGLPSALKFSELLGKHRIHEIQVYHLYVTYTYPYAYLDDSRSPIANRTHGIPSIIFKIAQKVFKEMAAEKNVVQKALKQNPHLTAEGLMHATLFTILLAVAPTLTTLSLCVDFTFREPAVPSLPFLTELTLRYAFGWCTCSIAQVLGTFTRLPSLRMLDLLGLACYAKPEEIMVAAARVAPNMTHICLPIIRAANLHDMNPATNITFWERLDGGDLVIQMQLDPSYERAEIYTSNNEWSRRLQFLTREAGWRPGFVFYIREIPVDECYEEQQENWLARISGGTGRWVYRDEDLGQAAVW</sequence>
<name>A0A166VZP4_9AGAM</name>
<protein>
    <recommendedName>
        <fullName evidence="3">F-box domain-containing protein</fullName>
    </recommendedName>
</protein>
<organism evidence="1 2">
    <name type="scientific">Athelia psychrophila</name>
    <dbReference type="NCBI Taxonomy" id="1759441"/>
    <lineage>
        <taxon>Eukaryota</taxon>
        <taxon>Fungi</taxon>
        <taxon>Dikarya</taxon>
        <taxon>Basidiomycota</taxon>
        <taxon>Agaricomycotina</taxon>
        <taxon>Agaricomycetes</taxon>
        <taxon>Agaricomycetidae</taxon>
        <taxon>Atheliales</taxon>
        <taxon>Atheliaceae</taxon>
        <taxon>Athelia</taxon>
    </lineage>
</organism>
<dbReference type="EMBL" id="KV417483">
    <property type="protein sequence ID" value="KZP33228.1"/>
    <property type="molecule type" value="Genomic_DNA"/>
</dbReference>
<reference evidence="1 2" key="1">
    <citation type="journal article" date="2016" name="Mol. Biol. Evol.">
        <title>Comparative Genomics of Early-Diverging Mushroom-Forming Fungi Provides Insights into the Origins of Lignocellulose Decay Capabilities.</title>
        <authorList>
            <person name="Nagy L.G."/>
            <person name="Riley R."/>
            <person name="Tritt A."/>
            <person name="Adam C."/>
            <person name="Daum C."/>
            <person name="Floudas D."/>
            <person name="Sun H."/>
            <person name="Yadav J.S."/>
            <person name="Pangilinan J."/>
            <person name="Larsson K.H."/>
            <person name="Matsuura K."/>
            <person name="Barry K."/>
            <person name="Labutti K."/>
            <person name="Kuo R."/>
            <person name="Ohm R.A."/>
            <person name="Bhattacharya S.S."/>
            <person name="Shirouzu T."/>
            <person name="Yoshinaga Y."/>
            <person name="Martin F.M."/>
            <person name="Grigoriev I.V."/>
            <person name="Hibbett D.S."/>
        </authorList>
    </citation>
    <scope>NUCLEOTIDE SEQUENCE [LARGE SCALE GENOMIC DNA]</scope>
    <source>
        <strain evidence="1 2">CBS 109695</strain>
    </source>
</reference>
<keyword evidence="2" id="KW-1185">Reference proteome</keyword>
<dbReference type="OrthoDB" id="2748701at2759"/>
<evidence type="ECO:0000313" key="2">
    <source>
        <dbReference type="Proteomes" id="UP000076532"/>
    </source>
</evidence>
<dbReference type="AlphaFoldDB" id="A0A166VZP4"/>
<evidence type="ECO:0008006" key="3">
    <source>
        <dbReference type="Google" id="ProtNLM"/>
    </source>
</evidence>
<evidence type="ECO:0000313" key="1">
    <source>
        <dbReference type="EMBL" id="KZP33228.1"/>
    </source>
</evidence>
<accession>A0A166VZP4</accession>
<gene>
    <name evidence="1" type="ORF">FIBSPDRAFT_847835</name>
</gene>